<dbReference type="InterPro" id="IPR051607">
    <property type="entry name" value="Metallo-dep_hydrolases"/>
</dbReference>
<feature type="domain" description="Amidohydrolase-related" evidence="5">
    <location>
        <begin position="51"/>
        <end position="430"/>
    </location>
</feature>
<dbReference type="InterPro" id="IPR055156">
    <property type="entry name" value="HutF-like_N"/>
</dbReference>
<dbReference type="Gene3D" id="2.30.40.10">
    <property type="entry name" value="Urease, subunit C, domain 1"/>
    <property type="match status" value="1"/>
</dbReference>
<dbReference type="InterPro" id="IPR010252">
    <property type="entry name" value="HutF"/>
</dbReference>
<dbReference type="PANTHER" id="PTHR11271">
    <property type="entry name" value="GUANINE DEAMINASE"/>
    <property type="match status" value="1"/>
</dbReference>
<dbReference type="GO" id="GO:0019239">
    <property type="term" value="F:deaminase activity"/>
    <property type="evidence" value="ECO:0007669"/>
    <property type="project" value="TreeGrafter"/>
</dbReference>
<comment type="cofactor">
    <cofactor evidence="1">
        <name>Zn(2+)</name>
        <dbReference type="ChEBI" id="CHEBI:29105"/>
    </cofactor>
</comment>
<sequence>MTTRLHADHVLLPTGWARNMLVEIGADGRIASVSSVSEKFDASGIYKVGVLLPAPGNVHSHAFQRAMAGLAERRSRAARDSFWTWREVMYRFLDRLSPDQVQAIAAQVQVEMLEAGYAAVGEFHYLHNAPSGTPYGNPAELSLRIMAAAAETGIGLTHLPVLYTQGGVDGRPLAGGQKRFEMGLDDFDALLGLCREAIGGLPGDARLGAAPHSLRAVTRDELAAVCGLLPDGPVHIHAAEQVAEIEAVTTAYGLRPVEFLLANYPVDGRWCLIHATHMTEGETEGLARRKAVAGLCPITEGNLGDGIFNGRRFLQAGGSFAIGSDSNVLIALPEELRQLEYSQRLNERSRAVLASPGRSCGRTLYEGAAKGSAQALFRHAGEIAPGRLADLVALDGESLALDGLVGDALLDAFVFASPAHLVSDVWSAGRHMVRGGRHVKREAIEARYRKAVAELREAL</sequence>
<dbReference type="GO" id="GO:0046872">
    <property type="term" value="F:metal ion binding"/>
    <property type="evidence" value="ECO:0007669"/>
    <property type="project" value="UniProtKB-KW"/>
</dbReference>
<dbReference type="NCBIfam" id="NF006681">
    <property type="entry name" value="PRK09229.1-2"/>
    <property type="match status" value="1"/>
</dbReference>
<evidence type="ECO:0000256" key="3">
    <source>
        <dbReference type="ARBA" id="ARBA00022801"/>
    </source>
</evidence>
<dbReference type="NCBIfam" id="NF006684">
    <property type="entry name" value="PRK09229.1-5"/>
    <property type="match status" value="1"/>
</dbReference>
<comment type="caution">
    <text evidence="7">The sequence shown here is derived from an EMBL/GenBank/DDBJ whole genome shotgun (WGS) entry which is preliminary data.</text>
</comment>
<dbReference type="InterPro" id="IPR032466">
    <property type="entry name" value="Metal_Hydrolase"/>
</dbReference>
<evidence type="ECO:0000313" key="7">
    <source>
        <dbReference type="EMBL" id="MBA5777210.1"/>
    </source>
</evidence>
<evidence type="ECO:0000256" key="2">
    <source>
        <dbReference type="ARBA" id="ARBA00022723"/>
    </source>
</evidence>
<name>A0A839ABX5_9HYPH</name>
<dbReference type="PANTHER" id="PTHR11271:SF48">
    <property type="entry name" value="AMIDOHYDROLASE-RELATED DOMAIN-CONTAINING PROTEIN"/>
    <property type="match status" value="1"/>
</dbReference>
<dbReference type="Pfam" id="PF01979">
    <property type="entry name" value="Amidohydro_1"/>
    <property type="match status" value="1"/>
</dbReference>
<dbReference type="EMBL" id="JACFXV010000048">
    <property type="protein sequence ID" value="MBA5777210.1"/>
    <property type="molecule type" value="Genomic_DNA"/>
</dbReference>
<dbReference type="SUPFAM" id="SSF51556">
    <property type="entry name" value="Metallo-dependent hydrolases"/>
    <property type="match status" value="1"/>
</dbReference>
<proteinExistence type="predicted"/>
<keyword evidence="8" id="KW-1185">Reference proteome</keyword>
<evidence type="ECO:0000256" key="4">
    <source>
        <dbReference type="ARBA" id="ARBA00022833"/>
    </source>
</evidence>
<evidence type="ECO:0000256" key="1">
    <source>
        <dbReference type="ARBA" id="ARBA00001947"/>
    </source>
</evidence>
<evidence type="ECO:0000259" key="5">
    <source>
        <dbReference type="Pfam" id="PF01979"/>
    </source>
</evidence>
<keyword evidence="2" id="KW-0479">Metal-binding</keyword>
<reference evidence="7 8" key="1">
    <citation type="submission" date="2020-07" db="EMBL/GenBank/DDBJ databases">
        <title>Stappia sp., F7233, whole genome shotgun sequencing project.</title>
        <authorList>
            <person name="Jiang S."/>
            <person name="Liu Z.W."/>
            <person name="Du Z.J."/>
        </authorList>
    </citation>
    <scope>NUCLEOTIDE SEQUENCE [LARGE SCALE GENOMIC DNA]</scope>
    <source>
        <strain evidence="7 8">F7233</strain>
    </source>
</reference>
<organism evidence="7 8">
    <name type="scientific">Stappia albiluteola</name>
    <dbReference type="NCBI Taxonomy" id="2758565"/>
    <lineage>
        <taxon>Bacteria</taxon>
        <taxon>Pseudomonadati</taxon>
        <taxon>Pseudomonadota</taxon>
        <taxon>Alphaproteobacteria</taxon>
        <taxon>Hyphomicrobiales</taxon>
        <taxon>Stappiaceae</taxon>
        <taxon>Stappia</taxon>
    </lineage>
</organism>
<dbReference type="GO" id="GO:0005829">
    <property type="term" value="C:cytosol"/>
    <property type="evidence" value="ECO:0007669"/>
    <property type="project" value="TreeGrafter"/>
</dbReference>
<dbReference type="GO" id="GO:0050416">
    <property type="term" value="F:formimidoylglutamate deiminase activity"/>
    <property type="evidence" value="ECO:0007669"/>
    <property type="project" value="UniProtKB-EC"/>
</dbReference>
<evidence type="ECO:0000313" key="8">
    <source>
        <dbReference type="Proteomes" id="UP000541109"/>
    </source>
</evidence>
<dbReference type="Proteomes" id="UP000541109">
    <property type="component" value="Unassembled WGS sequence"/>
</dbReference>
<evidence type="ECO:0000259" key="6">
    <source>
        <dbReference type="Pfam" id="PF22429"/>
    </source>
</evidence>
<protein>
    <submittedName>
        <fullName evidence="7">Formimidoylglutamate deiminase</fullName>
        <ecNumber evidence="7">3.5.3.13</ecNumber>
    </submittedName>
</protein>
<gene>
    <name evidence="7" type="ORF">H2509_08730</name>
</gene>
<dbReference type="NCBIfam" id="TIGR02022">
    <property type="entry name" value="hutF"/>
    <property type="match status" value="1"/>
</dbReference>
<feature type="domain" description="Formimidoylglutamate deiminase N-terminal" evidence="6">
    <location>
        <begin position="4"/>
        <end position="33"/>
    </location>
</feature>
<dbReference type="RefSeq" id="WP_182164388.1">
    <property type="nucleotide sequence ID" value="NZ_JACFXV010000048.1"/>
</dbReference>
<dbReference type="AlphaFoldDB" id="A0A839ABX5"/>
<dbReference type="EC" id="3.5.3.13" evidence="7"/>
<keyword evidence="3 7" id="KW-0378">Hydrolase</keyword>
<accession>A0A839ABX5</accession>
<dbReference type="InterPro" id="IPR006680">
    <property type="entry name" value="Amidohydro-rel"/>
</dbReference>
<dbReference type="InterPro" id="IPR011059">
    <property type="entry name" value="Metal-dep_hydrolase_composite"/>
</dbReference>
<keyword evidence="4" id="KW-0862">Zinc</keyword>
<dbReference type="SUPFAM" id="SSF51338">
    <property type="entry name" value="Composite domain of metallo-dependent hydrolases"/>
    <property type="match status" value="1"/>
</dbReference>
<dbReference type="Pfam" id="PF22429">
    <property type="entry name" value="HutF_N"/>
    <property type="match status" value="1"/>
</dbReference>
<dbReference type="Gene3D" id="3.20.20.140">
    <property type="entry name" value="Metal-dependent hydrolases"/>
    <property type="match status" value="1"/>
</dbReference>